<proteinExistence type="predicted"/>
<feature type="region of interest" description="Disordered" evidence="1">
    <location>
        <begin position="867"/>
        <end position="957"/>
    </location>
</feature>
<organism evidence="2 3">
    <name type="scientific">Enterocloster bolteae</name>
    <dbReference type="NCBI Taxonomy" id="208479"/>
    <lineage>
        <taxon>Bacteria</taxon>
        <taxon>Bacillati</taxon>
        <taxon>Bacillota</taxon>
        <taxon>Clostridia</taxon>
        <taxon>Lachnospirales</taxon>
        <taxon>Lachnospiraceae</taxon>
        <taxon>Enterocloster</taxon>
    </lineage>
</organism>
<accession>A0A412Z480</accession>
<evidence type="ECO:0000256" key="1">
    <source>
        <dbReference type="SAM" id="MobiDB-lite"/>
    </source>
</evidence>
<feature type="compositionally biased region" description="Basic and acidic residues" evidence="1">
    <location>
        <begin position="867"/>
        <end position="947"/>
    </location>
</feature>
<dbReference type="EMBL" id="QRZM01000006">
    <property type="protein sequence ID" value="RGV74782.1"/>
    <property type="molecule type" value="Genomic_DNA"/>
</dbReference>
<evidence type="ECO:0000313" key="3">
    <source>
        <dbReference type="Proteomes" id="UP000284543"/>
    </source>
</evidence>
<dbReference type="RefSeq" id="WP_118018898.1">
    <property type="nucleotide sequence ID" value="NZ_CAUHGS010000014.1"/>
</dbReference>
<sequence>MAADNGFKIVQFSPELIQALTQMGELRTRINDYAVEEFKNYKGEEKLDHRDFVEMMNLSPEKSEKEQKEYVRNFVRDYTSGDPQLRKKCLDDIYDRDDSFNPASLDLSCLKGTDTGPREPGGLTGSEKDFMSLIGAFRREQALSVKLKENPGYAQERYGSDSRKRAEFEARRTAMMNGLISYTDNMLRNNGFNERLHRGNVAPMAGDGEYVAADLAVNLYRNSMDRLQGGHTGENRLNFSLGPENGNIYGLSRQLAAGNLTNQMKTNAAAAFDTSLATLYRSGLPATTMNEMGVDALDLIHVDGLSARERYGNKYANLSEWEQNKMIKAEVMGAIMDGQRVDAVTLGLGARGRMQAVTHTLEADLHAYDQMEKRSEHSGFRRLFDWGPGKIRTKADNVDRKNREDRQKEERTGLITNSIASRLEARESKQYLMENLGMSPKPVTPQIQRQEEKLRGIEGRIGDIEKQNFSSYEEIGNISRELERRKVYEGAREKFNKAKSKLDTTKAVMDNGNLLEVDIREVMDPIIPDYGPEQKEKLGNSYDNDFLPGYYKLDEIRTARDLSQEKLEARRDRLNASLDQGQKKNEYRLEAVNRLLDAKTPEEREKVIGDTLEEFKKGAQAHLEQCEDTLNSHPCGEMSPEQIQEKEKRLQVLEEGLTPVPQELLQERAMEEARLNQLKEMNGEDRTPQIKKFNQAELLHPDYIPPATKEEALARIGELDAKYGPEIQYLDRREMVKNFRAQDLSTIDETKPYWAKEQAAMTLRYMDSIPIDTSGLSDKAKQTLAEGRTAMEAIAGAKAGTVSLAGSNAKGIGISIAYEEALKTDPACAKAAVKGVEYAESFSAQWEMRQLLMDDLKELVKKEPVKNMKAEAEKSGPEKAGAEKAEAEKSGAEKTEAEKAGAEKNGPEKAEAEKAGAEKNGPEKAEAEKAEKEKSGPEKAEAEKAGPEKSGGAKGKTEVTFVELELSEKEAKAAGAAAKPQSSWERHDLSPFHKESSRSFQKESGIGSHRQDNKKPAK</sequence>
<feature type="region of interest" description="Disordered" evidence="1">
    <location>
        <begin position="969"/>
        <end position="1018"/>
    </location>
</feature>
<reference evidence="2 3" key="1">
    <citation type="submission" date="2018-08" db="EMBL/GenBank/DDBJ databases">
        <title>A genome reference for cultivated species of the human gut microbiota.</title>
        <authorList>
            <person name="Zou Y."/>
            <person name="Xue W."/>
            <person name="Luo G."/>
        </authorList>
    </citation>
    <scope>NUCLEOTIDE SEQUENCE [LARGE SCALE GENOMIC DNA]</scope>
    <source>
        <strain evidence="2 3">AF14-18</strain>
    </source>
</reference>
<comment type="caution">
    <text evidence="2">The sequence shown here is derived from an EMBL/GenBank/DDBJ whole genome shotgun (WGS) entry which is preliminary data.</text>
</comment>
<dbReference type="AlphaFoldDB" id="A0A412Z480"/>
<feature type="compositionally biased region" description="Basic and acidic residues" evidence="1">
    <location>
        <begin position="984"/>
        <end position="1001"/>
    </location>
</feature>
<protein>
    <submittedName>
        <fullName evidence="2">Uncharacterized protein</fullName>
    </submittedName>
</protein>
<evidence type="ECO:0000313" key="2">
    <source>
        <dbReference type="EMBL" id="RGV74782.1"/>
    </source>
</evidence>
<name>A0A412Z480_9FIRM</name>
<feature type="compositionally biased region" description="Basic and acidic residues" evidence="1">
    <location>
        <begin position="1009"/>
        <end position="1018"/>
    </location>
</feature>
<dbReference type="Proteomes" id="UP000284543">
    <property type="component" value="Unassembled WGS sequence"/>
</dbReference>
<gene>
    <name evidence="2" type="ORF">DWW02_15680</name>
</gene>